<dbReference type="PANTHER" id="PTHR43415:SF3">
    <property type="entry name" value="GNAT-FAMILY ACETYLTRANSFERASE"/>
    <property type="match status" value="1"/>
</dbReference>
<dbReference type="RefSeq" id="WP_010073326.1">
    <property type="nucleotide sequence ID" value="NC_014393.1"/>
</dbReference>
<proteinExistence type="predicted"/>
<evidence type="ECO:0000313" key="2">
    <source>
        <dbReference type="EMBL" id="ADL52938.1"/>
    </source>
</evidence>
<dbReference type="KEGG" id="ccb:Clocel_3252"/>
<dbReference type="InterPro" id="IPR016181">
    <property type="entry name" value="Acyl_CoA_acyltransferase"/>
</dbReference>
<keyword evidence="3" id="KW-1185">Reference proteome</keyword>
<dbReference type="eggNOG" id="COG1670">
    <property type="taxonomic scope" value="Bacteria"/>
</dbReference>
<dbReference type="PROSITE" id="PS51186">
    <property type="entry name" value="GNAT"/>
    <property type="match status" value="1"/>
</dbReference>
<name>D9SUI3_CLOC7</name>
<feature type="domain" description="N-acetyltransferase" evidence="1">
    <location>
        <begin position="16"/>
        <end position="177"/>
    </location>
</feature>
<dbReference type="PANTHER" id="PTHR43415">
    <property type="entry name" value="SPERMIDINE N(1)-ACETYLTRANSFERASE"/>
    <property type="match status" value="1"/>
</dbReference>
<dbReference type="Pfam" id="PF13302">
    <property type="entry name" value="Acetyltransf_3"/>
    <property type="match status" value="1"/>
</dbReference>
<dbReference type="GO" id="GO:0016747">
    <property type="term" value="F:acyltransferase activity, transferring groups other than amino-acyl groups"/>
    <property type="evidence" value="ECO:0007669"/>
    <property type="project" value="InterPro"/>
</dbReference>
<evidence type="ECO:0000259" key="1">
    <source>
        <dbReference type="PROSITE" id="PS51186"/>
    </source>
</evidence>
<gene>
    <name evidence="2" type="ordered locus">Clocel_3252</name>
</gene>
<dbReference type="Proteomes" id="UP000002730">
    <property type="component" value="Chromosome"/>
</dbReference>
<dbReference type="EMBL" id="CP002160">
    <property type="protein sequence ID" value="ADL52938.1"/>
    <property type="molecule type" value="Genomic_DNA"/>
</dbReference>
<dbReference type="OrthoDB" id="9795206at2"/>
<protein>
    <submittedName>
        <fullName evidence="2">GCN5-related N-acetyltransferase</fullName>
    </submittedName>
</protein>
<sequence length="199" mass="23703">MRIDTRNFLELKGDLVYLKKLDPEYADEYWSNFDDCSIEAMIFTGTQQIFSKSDITTYLEDICSDRSRIDFLIFSKESNKAVGEVVINDIYRNNRSANMRIIIYRKEEFNKGYGSESIILALNYGFGMLNLHRIELEAFVFNERAIHVYEKIGFKKEGIKRDGWFYNHKYYDMITMSILEDEFREKYIHSQVSLDEFNN</sequence>
<evidence type="ECO:0000313" key="3">
    <source>
        <dbReference type="Proteomes" id="UP000002730"/>
    </source>
</evidence>
<dbReference type="STRING" id="573061.Clocel_3252"/>
<reference evidence="2 3" key="1">
    <citation type="submission" date="2010-08" db="EMBL/GenBank/DDBJ databases">
        <title>Complete sequence of Clostridium cellulovorans 743B.</title>
        <authorList>
            <consortium name="US DOE Joint Genome Institute"/>
            <person name="Lucas S."/>
            <person name="Copeland A."/>
            <person name="Lapidus A."/>
            <person name="Cheng J.-F."/>
            <person name="Bruce D."/>
            <person name="Goodwin L."/>
            <person name="Pitluck S."/>
            <person name="Chertkov O."/>
            <person name="Detter J.C."/>
            <person name="Han C."/>
            <person name="Tapia R."/>
            <person name="Land M."/>
            <person name="Hauser L."/>
            <person name="Chang Y.-J."/>
            <person name="Jeffries C."/>
            <person name="Kyrpides N."/>
            <person name="Ivanova N."/>
            <person name="Mikhailova N."/>
            <person name="Hemme C.L."/>
            <person name="Woyke T."/>
        </authorList>
    </citation>
    <scope>NUCLEOTIDE SEQUENCE [LARGE SCALE GENOMIC DNA]</scope>
    <source>
        <strain evidence="3">ATCC 35296 / DSM 3052 / OCM 3 / 743B</strain>
    </source>
</reference>
<keyword evidence="2" id="KW-0808">Transferase</keyword>
<accession>D9SUI3</accession>
<organism evidence="2 3">
    <name type="scientific">Clostridium cellulovorans (strain ATCC 35296 / DSM 3052 / OCM 3 / 743B)</name>
    <dbReference type="NCBI Taxonomy" id="573061"/>
    <lineage>
        <taxon>Bacteria</taxon>
        <taxon>Bacillati</taxon>
        <taxon>Bacillota</taxon>
        <taxon>Clostridia</taxon>
        <taxon>Eubacteriales</taxon>
        <taxon>Clostridiaceae</taxon>
        <taxon>Clostridium</taxon>
    </lineage>
</organism>
<dbReference type="AlphaFoldDB" id="D9SUI3"/>
<dbReference type="InterPro" id="IPR000182">
    <property type="entry name" value="GNAT_dom"/>
</dbReference>
<dbReference type="SUPFAM" id="SSF55729">
    <property type="entry name" value="Acyl-CoA N-acyltransferases (Nat)"/>
    <property type="match status" value="1"/>
</dbReference>
<dbReference type="HOGENOM" id="CLU_013985_3_2_9"/>
<dbReference type="Gene3D" id="3.40.630.30">
    <property type="match status" value="1"/>
</dbReference>